<gene>
    <name evidence="2" type="ORF">Hs20B_10420</name>
</gene>
<comment type="caution">
    <text evidence="2">The sequence shown here is derived from an EMBL/GenBank/DDBJ whole genome shotgun (WGS) entry which is preliminary data.</text>
</comment>
<dbReference type="Gene3D" id="3.30.450.40">
    <property type="match status" value="1"/>
</dbReference>
<feature type="domain" description="GAF" evidence="1">
    <location>
        <begin position="45"/>
        <end position="145"/>
    </location>
</feature>
<keyword evidence="3" id="KW-1185">Reference proteome</keyword>
<organism evidence="2 3">
    <name type="scientific">Pseudolactococcus insecticola</name>
    <dbReference type="NCBI Taxonomy" id="2709158"/>
    <lineage>
        <taxon>Bacteria</taxon>
        <taxon>Bacillati</taxon>
        <taxon>Bacillota</taxon>
        <taxon>Bacilli</taxon>
        <taxon>Lactobacillales</taxon>
        <taxon>Streptococcaceae</taxon>
        <taxon>Pseudolactococcus</taxon>
    </lineage>
</organism>
<dbReference type="EMBL" id="BLLH01000004">
    <property type="protein sequence ID" value="GFH40644.1"/>
    <property type="molecule type" value="Genomic_DNA"/>
</dbReference>
<protein>
    <recommendedName>
        <fullName evidence="1">GAF domain-containing protein</fullName>
    </recommendedName>
</protein>
<dbReference type="SUPFAM" id="SSF55781">
    <property type="entry name" value="GAF domain-like"/>
    <property type="match status" value="1"/>
</dbReference>
<reference evidence="2 3" key="1">
    <citation type="submission" date="2020-02" db="EMBL/GenBank/DDBJ databases">
        <title>Draft genome sequence of Lactococcus sp. Hs20B0-1.</title>
        <authorList>
            <person name="Noda S."/>
            <person name="Yuki M."/>
            <person name="Ohkuma M."/>
        </authorList>
    </citation>
    <scope>NUCLEOTIDE SEQUENCE [LARGE SCALE GENOMIC DNA]</scope>
    <source>
        <strain evidence="2 3">Hs20B0-1</strain>
    </source>
</reference>
<evidence type="ECO:0000313" key="2">
    <source>
        <dbReference type="EMBL" id="GFH40644.1"/>
    </source>
</evidence>
<dbReference type="Pfam" id="PF13185">
    <property type="entry name" value="GAF_2"/>
    <property type="match status" value="1"/>
</dbReference>
<evidence type="ECO:0000313" key="3">
    <source>
        <dbReference type="Proteomes" id="UP000475928"/>
    </source>
</evidence>
<evidence type="ECO:0000259" key="1">
    <source>
        <dbReference type="Pfam" id="PF13185"/>
    </source>
</evidence>
<dbReference type="AlphaFoldDB" id="A0A6A0B8C3"/>
<dbReference type="InterPro" id="IPR003018">
    <property type="entry name" value="GAF"/>
</dbReference>
<proteinExistence type="predicted"/>
<name>A0A6A0B8C3_9LACT</name>
<dbReference type="InterPro" id="IPR029016">
    <property type="entry name" value="GAF-like_dom_sf"/>
</dbReference>
<dbReference type="Proteomes" id="UP000475928">
    <property type="component" value="Unassembled WGS sequence"/>
</dbReference>
<dbReference type="RefSeq" id="WP_172356328.1">
    <property type="nucleotide sequence ID" value="NZ_BLLH01000004.1"/>
</dbReference>
<accession>A0A6A0B8C3</accession>
<sequence>MTKQENYDLALLQLDALIGDGSGNALSNLSNAAALLSGSLPEQVFAGFYLYDGEKLVLGPFQGGVSCVNIALGKGVCGESAEKRETLVVGDVRTHKNYIACDSAARSEIVVPLVKDGDLLGVLDLDANTTDFYGPSEQDFLEKFVAVLIDKTDWRFAQFDQHISENEAEK</sequence>